<dbReference type="InterPro" id="IPR006143">
    <property type="entry name" value="RND_pump_MFP"/>
</dbReference>
<evidence type="ECO:0000256" key="3">
    <source>
        <dbReference type="SAM" id="SignalP"/>
    </source>
</evidence>
<feature type="coiled-coil region" evidence="2">
    <location>
        <begin position="71"/>
        <end position="129"/>
    </location>
</feature>
<feature type="chain" id="PRO_5004787234" evidence="3">
    <location>
        <begin position="30"/>
        <end position="176"/>
    </location>
</feature>
<dbReference type="KEGG" id="tao:THIAE_06590"/>
<dbReference type="Gene3D" id="1.10.287.470">
    <property type="entry name" value="Helix hairpin bin"/>
    <property type="match status" value="1"/>
</dbReference>
<feature type="domain" description="Multidrug resistance protein MdtA-like barrel-sandwich hybrid" evidence="4">
    <location>
        <begin position="33"/>
        <end position="164"/>
    </location>
</feature>
<evidence type="ECO:0000313" key="5">
    <source>
        <dbReference type="EMBL" id="AHF01465.1"/>
    </source>
</evidence>
<dbReference type="Proteomes" id="UP000005380">
    <property type="component" value="Chromosome"/>
</dbReference>
<evidence type="ECO:0000256" key="1">
    <source>
        <dbReference type="ARBA" id="ARBA00009477"/>
    </source>
</evidence>
<dbReference type="PANTHER" id="PTHR30469">
    <property type="entry name" value="MULTIDRUG RESISTANCE PROTEIN MDTA"/>
    <property type="match status" value="1"/>
</dbReference>
<dbReference type="HOGENOM" id="CLU_1585720_0_0_6"/>
<proteinExistence type="inferred from homology"/>
<dbReference type="NCBIfam" id="TIGR01730">
    <property type="entry name" value="RND_mfp"/>
    <property type="match status" value="1"/>
</dbReference>
<reference evidence="5 6" key="1">
    <citation type="submission" date="2013-12" db="EMBL/GenBank/DDBJ databases">
        <authorList>
            <consortium name="DOE Joint Genome Institute"/>
            <person name="Kappler U."/>
            <person name="Huntemann M."/>
            <person name="Han J."/>
            <person name="Chen A."/>
            <person name="Kyrpides N."/>
            <person name="Mavromatis K."/>
            <person name="Markowitz V."/>
            <person name="Palaniappan K."/>
            <person name="Ivanova N."/>
            <person name="Schaumberg A."/>
            <person name="Pati A."/>
            <person name="Liolios K."/>
            <person name="Nordberg H.P."/>
            <person name="Cantor M.N."/>
            <person name="Hua S.X."/>
            <person name="Woyke T."/>
        </authorList>
    </citation>
    <scope>NUCLEOTIDE SEQUENCE [LARGE SCALE GENOMIC DNA]</scope>
    <source>
        <strain evidence="6">AL2</strain>
    </source>
</reference>
<dbReference type="Pfam" id="PF25917">
    <property type="entry name" value="BSH_RND"/>
    <property type="match status" value="1"/>
</dbReference>
<dbReference type="eggNOG" id="COG0845">
    <property type="taxonomic scope" value="Bacteria"/>
</dbReference>
<keyword evidence="2" id="KW-0175">Coiled coil</keyword>
<sequence>MTKFADVCQRVVAIAFLFGASAFALAVHAQTLVVGSLVSGQVMQILHPEGSQVKQGDLILVIDDREYQARLRMLEAERDRAAALFTDAEIEMANIEDLFDRTVIAKRPYQQAQRDFAVAKANLAIAEAKLAAHQAWLSYYHVRAPQQGRIKQLTVSAGSTVFKENQPLFELEIGVE</sequence>
<gene>
    <name evidence="5" type="ORF">THIAE_06590</name>
</gene>
<feature type="signal peptide" evidence="3">
    <location>
        <begin position="1"/>
        <end position="29"/>
    </location>
</feature>
<evidence type="ECO:0000259" key="4">
    <source>
        <dbReference type="Pfam" id="PF25917"/>
    </source>
</evidence>
<evidence type="ECO:0000313" key="6">
    <source>
        <dbReference type="Proteomes" id="UP000005380"/>
    </source>
</evidence>
<dbReference type="AlphaFoldDB" id="W0DS52"/>
<dbReference type="GO" id="GO:1990281">
    <property type="term" value="C:efflux pump complex"/>
    <property type="evidence" value="ECO:0007669"/>
    <property type="project" value="TreeGrafter"/>
</dbReference>
<dbReference type="InterPro" id="IPR058625">
    <property type="entry name" value="MdtA-like_BSH"/>
</dbReference>
<dbReference type="STRING" id="717772.THIAE_06590"/>
<comment type="similarity">
    <text evidence="1">Belongs to the membrane fusion protein (MFP) (TC 8.A.1) family.</text>
</comment>
<dbReference type="RefSeq" id="WP_006460994.1">
    <property type="nucleotide sequence ID" value="NZ_CP007030.1"/>
</dbReference>
<accession>W0DS52</accession>
<keyword evidence="3" id="KW-0732">Signal</keyword>
<dbReference type="InParanoid" id="W0DS52"/>
<evidence type="ECO:0000256" key="2">
    <source>
        <dbReference type="SAM" id="Coils"/>
    </source>
</evidence>
<protein>
    <submittedName>
        <fullName evidence="5">Secretion protein HlyD family protein</fullName>
    </submittedName>
</protein>
<dbReference type="PANTHER" id="PTHR30469:SF33">
    <property type="entry name" value="SLR1207 PROTEIN"/>
    <property type="match status" value="1"/>
</dbReference>
<organism evidence="5 6">
    <name type="scientific">Thiomicrospira aerophila AL3</name>
    <dbReference type="NCBI Taxonomy" id="717772"/>
    <lineage>
        <taxon>Bacteria</taxon>
        <taxon>Pseudomonadati</taxon>
        <taxon>Pseudomonadota</taxon>
        <taxon>Gammaproteobacteria</taxon>
        <taxon>Thiotrichales</taxon>
        <taxon>Piscirickettsiaceae</taxon>
        <taxon>Thiomicrospira</taxon>
    </lineage>
</organism>
<dbReference type="Gene3D" id="2.40.50.100">
    <property type="match status" value="1"/>
</dbReference>
<dbReference type="OrthoDB" id="5615505at2"/>
<name>W0DS52_9GAMM</name>
<dbReference type="GO" id="GO:0015562">
    <property type="term" value="F:efflux transmembrane transporter activity"/>
    <property type="evidence" value="ECO:0007669"/>
    <property type="project" value="TreeGrafter"/>
</dbReference>
<dbReference type="EMBL" id="CP007030">
    <property type="protein sequence ID" value="AHF01465.1"/>
    <property type="molecule type" value="Genomic_DNA"/>
</dbReference>
<dbReference type="SUPFAM" id="SSF111369">
    <property type="entry name" value="HlyD-like secretion proteins"/>
    <property type="match status" value="1"/>
</dbReference>
<keyword evidence="6" id="KW-1185">Reference proteome</keyword>